<evidence type="ECO:0000256" key="1">
    <source>
        <dbReference type="PIRSR" id="PIRSR011396-1"/>
    </source>
</evidence>
<feature type="binding site" evidence="2">
    <location>
        <position position="345"/>
    </location>
    <ligand>
        <name>L-tryptophan</name>
        <dbReference type="ChEBI" id="CHEBI:57912"/>
    </ligand>
</feature>
<dbReference type="OrthoDB" id="7178350at2"/>
<dbReference type="InterPro" id="IPR050816">
    <property type="entry name" value="Flavin-dep_Halogenase_NPB"/>
</dbReference>
<keyword evidence="4" id="KW-1185">Reference proteome</keyword>
<name>A0A346NN74_9ALTE</name>
<dbReference type="InterPro" id="IPR006905">
    <property type="entry name" value="Flavin_halogenase"/>
</dbReference>
<dbReference type="Proteomes" id="UP000262073">
    <property type="component" value="Chromosome"/>
</dbReference>
<evidence type="ECO:0000256" key="2">
    <source>
        <dbReference type="PIRSR" id="PIRSR011396-2"/>
    </source>
</evidence>
<dbReference type="PANTHER" id="PTHR43747:SF4">
    <property type="entry name" value="FLAVIN-DEPENDENT TRYPTOPHAN HALOGENASE"/>
    <property type="match status" value="1"/>
</dbReference>
<sequence>MADNTFLEHIVIVGGGTAGWMAAAALSRVLEQHSCAITVIEPSGIAPVGVGEATIPPIRLFNQMLGVDEATFLRETQGTFKLGIEFENWREQGHSYFHPFGRYGADLDTVAFHQYWRKLHQQGYQPTLADFSLATLAARANKFRLPDNDRHSVFSNISYAYHFDATLYAAWLKKYALARGVKVIDDTVDKVLLHPKTGFIEALSLRHSALLKADFFIDCSGFKGVLIEQALHTGYDNWQSLLPCDRAITVTTARLDPLPPFTRSIAQPAGWQWQIPLQHRTGNGHVYCSQFMSDDEALTCLLRQLPGAPISEPRRLSFTTGKRKKFWNKNCLALGLAAGFMEPLESTSIHLIQTALAKLMKAFPDKTFDPVDIDEYNRMAETEFVRIRDFLVLHYHANQRQDGAFWQHCASQSIPDTLAHKYALYKSRGRVFRYDEELFSDSSWVAVFEGQGVIPRRYDPLADTFAHDRLLRTCEKMRATLQAGVQAMPGHDAFLQHYCKPPNVVNTPIGYR</sequence>
<dbReference type="KEGG" id="salm:D0Y50_11830"/>
<feature type="binding site" evidence="2">
    <location>
        <begin position="15"/>
        <end position="18"/>
    </location>
    <ligand>
        <name>FAD</name>
        <dbReference type="ChEBI" id="CHEBI:57692"/>
    </ligand>
</feature>
<dbReference type="GO" id="GO:0004497">
    <property type="term" value="F:monooxygenase activity"/>
    <property type="evidence" value="ECO:0007669"/>
    <property type="project" value="InterPro"/>
</dbReference>
<dbReference type="AlphaFoldDB" id="A0A346NN74"/>
<dbReference type="PIRSF" id="PIRSF011396">
    <property type="entry name" value="Trp_halogenase"/>
    <property type="match status" value="1"/>
</dbReference>
<evidence type="ECO:0000313" key="3">
    <source>
        <dbReference type="EMBL" id="AXR06981.1"/>
    </source>
</evidence>
<protein>
    <submittedName>
        <fullName evidence="3">Tryptophan 7-halogenase</fullName>
    </submittedName>
</protein>
<feature type="active site" evidence="1">
    <location>
        <position position="81"/>
    </location>
</feature>
<dbReference type="GO" id="GO:0000166">
    <property type="term" value="F:nucleotide binding"/>
    <property type="evidence" value="ECO:0007669"/>
    <property type="project" value="UniProtKB-KW"/>
</dbReference>
<dbReference type="InterPro" id="IPR036188">
    <property type="entry name" value="FAD/NAD-bd_sf"/>
</dbReference>
<dbReference type="SUPFAM" id="SSF51905">
    <property type="entry name" value="FAD/NAD(P)-binding domain"/>
    <property type="match status" value="1"/>
</dbReference>
<dbReference type="Pfam" id="PF04820">
    <property type="entry name" value="Trp_halogenase"/>
    <property type="match status" value="1"/>
</dbReference>
<feature type="binding site" evidence="2">
    <location>
        <position position="349"/>
    </location>
    <ligand>
        <name>FAD</name>
        <dbReference type="ChEBI" id="CHEBI:57692"/>
    </ligand>
</feature>
<feature type="binding site" evidence="2">
    <location>
        <position position="336"/>
    </location>
    <ligand>
        <name>FAD</name>
        <dbReference type="ChEBI" id="CHEBI:57692"/>
    </ligand>
</feature>
<accession>A0A346NN74</accession>
<dbReference type="Gene3D" id="3.50.50.60">
    <property type="entry name" value="FAD/NAD(P)-binding domain"/>
    <property type="match status" value="1"/>
</dbReference>
<keyword evidence="2" id="KW-0547">Nucleotide-binding</keyword>
<reference evidence="3 4" key="1">
    <citation type="submission" date="2018-08" db="EMBL/GenBank/DDBJ databases">
        <title>Salinimonas sediminis sp. nov., a piezophilic bacterium isolated from a deep-sea sediment sample from the New Britain Trench.</title>
        <authorList>
            <person name="Cao J."/>
        </authorList>
    </citation>
    <scope>NUCLEOTIDE SEQUENCE [LARGE SCALE GENOMIC DNA]</scope>
    <source>
        <strain evidence="3 4">N102</strain>
    </source>
</reference>
<feature type="binding site" evidence="2">
    <location>
        <position position="81"/>
    </location>
    <ligand>
        <name>7-chloro-L-tryptophan</name>
        <dbReference type="ChEBI" id="CHEBI:58713"/>
    </ligand>
</feature>
<keyword evidence="2" id="KW-0274">FAD</keyword>
<feature type="binding site" evidence="2">
    <location>
        <position position="188"/>
    </location>
    <ligand>
        <name>FAD</name>
        <dbReference type="ChEBI" id="CHEBI:57692"/>
    </ligand>
</feature>
<dbReference type="RefSeq" id="WP_117317135.1">
    <property type="nucleotide sequence ID" value="NZ_CP031769.1"/>
</dbReference>
<evidence type="ECO:0000313" key="4">
    <source>
        <dbReference type="Proteomes" id="UP000262073"/>
    </source>
</evidence>
<gene>
    <name evidence="3" type="ORF">D0Y50_11830</name>
</gene>
<organism evidence="3 4">
    <name type="scientific">Salinimonas sediminis</name>
    <dbReference type="NCBI Taxonomy" id="2303538"/>
    <lineage>
        <taxon>Bacteria</taxon>
        <taxon>Pseudomonadati</taxon>
        <taxon>Pseudomonadota</taxon>
        <taxon>Gammaproteobacteria</taxon>
        <taxon>Alteromonadales</taxon>
        <taxon>Alteromonadaceae</taxon>
        <taxon>Alteromonas/Salinimonas group</taxon>
        <taxon>Salinimonas</taxon>
    </lineage>
</organism>
<dbReference type="PANTHER" id="PTHR43747">
    <property type="entry name" value="FAD-BINDING PROTEIN"/>
    <property type="match status" value="1"/>
</dbReference>
<keyword evidence="2" id="KW-0285">Flavoprotein</keyword>
<dbReference type="InterPro" id="IPR033856">
    <property type="entry name" value="Trp_halogen"/>
</dbReference>
<dbReference type="EMBL" id="CP031769">
    <property type="protein sequence ID" value="AXR06981.1"/>
    <property type="molecule type" value="Genomic_DNA"/>
</dbReference>
<proteinExistence type="predicted"/>